<evidence type="ECO:0000313" key="1">
    <source>
        <dbReference type="EMBL" id="JAH81014.1"/>
    </source>
</evidence>
<reference evidence="1" key="1">
    <citation type="submission" date="2014-11" db="EMBL/GenBank/DDBJ databases">
        <authorList>
            <person name="Amaro Gonzalez C."/>
        </authorList>
    </citation>
    <scope>NUCLEOTIDE SEQUENCE</scope>
</reference>
<protein>
    <submittedName>
        <fullName evidence="1">Uncharacterized protein</fullName>
    </submittedName>
</protein>
<organism evidence="1">
    <name type="scientific">Anguilla anguilla</name>
    <name type="common">European freshwater eel</name>
    <name type="synonym">Muraena anguilla</name>
    <dbReference type="NCBI Taxonomy" id="7936"/>
    <lineage>
        <taxon>Eukaryota</taxon>
        <taxon>Metazoa</taxon>
        <taxon>Chordata</taxon>
        <taxon>Craniata</taxon>
        <taxon>Vertebrata</taxon>
        <taxon>Euteleostomi</taxon>
        <taxon>Actinopterygii</taxon>
        <taxon>Neopterygii</taxon>
        <taxon>Teleostei</taxon>
        <taxon>Anguilliformes</taxon>
        <taxon>Anguillidae</taxon>
        <taxon>Anguilla</taxon>
    </lineage>
</organism>
<accession>A0A0E9VSA6</accession>
<reference evidence="1" key="2">
    <citation type="journal article" date="2015" name="Fish Shellfish Immunol.">
        <title>Early steps in the European eel (Anguilla anguilla)-Vibrio vulnificus interaction in the gills: Role of the RtxA13 toxin.</title>
        <authorList>
            <person name="Callol A."/>
            <person name="Pajuelo D."/>
            <person name="Ebbesson L."/>
            <person name="Teles M."/>
            <person name="MacKenzie S."/>
            <person name="Amaro C."/>
        </authorList>
    </citation>
    <scope>NUCLEOTIDE SEQUENCE</scope>
</reference>
<dbReference type="AlphaFoldDB" id="A0A0E9VSA6"/>
<proteinExistence type="predicted"/>
<dbReference type="EMBL" id="GBXM01027563">
    <property type="protein sequence ID" value="JAH81014.1"/>
    <property type="molecule type" value="Transcribed_RNA"/>
</dbReference>
<sequence length="17" mass="1783">MLGLSDPNLQNLNVPAS</sequence>
<name>A0A0E9VSA6_ANGAN</name>